<dbReference type="Gene3D" id="3.30.110.20">
    <property type="entry name" value="Alba-like domain"/>
    <property type="match status" value="1"/>
</dbReference>
<reference evidence="9 10" key="1">
    <citation type="submission" date="2014-06" db="EMBL/GenBank/DDBJ databases">
        <authorList>
            <person name="Ngugi D.K."/>
            <person name="Blom J."/>
            <person name="Alam I."/>
            <person name="Rashid M."/>
            <person name="Baalawi W."/>
            <person name="Zhang G."/>
            <person name="Hikmawan T."/>
            <person name="Guan Y."/>
            <person name="Antunes A."/>
            <person name="Siam R."/>
            <person name="El-Dorry H."/>
            <person name="Bajic V."/>
            <person name="Stingl U."/>
        </authorList>
    </citation>
    <scope>NUCLEOTIDE SEQUENCE [LARGE SCALE GENOMIC DNA]</scope>
    <source>
        <strain evidence="9">SCGC AAA799-P11</strain>
    </source>
</reference>
<comment type="subcellular location">
    <subcellularLocation>
        <location evidence="1">Chromosome</location>
    </subcellularLocation>
    <subcellularLocation>
        <location evidence="2">Cytoplasm</location>
    </subcellularLocation>
</comment>
<gene>
    <name evidence="9" type="ORF">AAA799P11_01381</name>
</gene>
<dbReference type="EMBL" id="JOSZ01000037">
    <property type="protein sequence ID" value="KFM17111.1"/>
    <property type="molecule type" value="Genomic_DNA"/>
</dbReference>
<dbReference type="PIRSF" id="PIRSF028732">
    <property type="entry name" value="Alba"/>
    <property type="match status" value="1"/>
</dbReference>
<dbReference type="SUPFAM" id="SSF82704">
    <property type="entry name" value="AlbA-like"/>
    <property type="match status" value="1"/>
</dbReference>
<evidence type="ECO:0000256" key="7">
    <source>
        <dbReference type="SAM" id="MobiDB-lite"/>
    </source>
</evidence>
<evidence type="ECO:0000256" key="5">
    <source>
        <dbReference type="ARBA" id="ARBA00022490"/>
    </source>
</evidence>
<dbReference type="InterPro" id="IPR002775">
    <property type="entry name" value="DNA/RNA-bd_Alba-like"/>
</dbReference>
<dbReference type="PATRIC" id="fig|1502295.3.peg.1311"/>
<feature type="domain" description="DNA/RNA-binding protein Alba-like" evidence="8">
    <location>
        <begin position="13"/>
        <end position="75"/>
    </location>
</feature>
<dbReference type="AlphaFoldDB" id="A0A087RUF7"/>
<dbReference type="InterPro" id="IPR013795">
    <property type="entry name" value="DNA/RNA-bd_Alba"/>
</dbReference>
<dbReference type="HAMAP" id="MF_01122">
    <property type="entry name" value="AlbA"/>
    <property type="match status" value="1"/>
</dbReference>
<dbReference type="GO" id="GO:0005694">
    <property type="term" value="C:chromosome"/>
    <property type="evidence" value="ECO:0007669"/>
    <property type="project" value="UniProtKB-SubCell"/>
</dbReference>
<dbReference type="Proteomes" id="UP000029387">
    <property type="component" value="Unassembled WGS sequence"/>
</dbReference>
<dbReference type="Pfam" id="PF01918">
    <property type="entry name" value="Alba"/>
    <property type="match status" value="1"/>
</dbReference>
<feature type="compositionally biased region" description="Polar residues" evidence="7">
    <location>
        <begin position="78"/>
        <end position="90"/>
    </location>
</feature>
<organism evidence="9 10">
    <name type="scientific">Marine Group I thaumarchaeote SCGC AAA799-P11</name>
    <dbReference type="NCBI Taxonomy" id="1502295"/>
    <lineage>
        <taxon>Archaea</taxon>
        <taxon>Nitrososphaerota</taxon>
        <taxon>Marine Group I</taxon>
    </lineage>
</organism>
<keyword evidence="6" id="KW-0238">DNA-binding</keyword>
<protein>
    <submittedName>
        <fullName evidence="9">DNA-RNA-binding protein Alba</fullName>
    </submittedName>
</protein>
<proteinExistence type="inferred from homology"/>
<evidence type="ECO:0000313" key="9">
    <source>
        <dbReference type="EMBL" id="KFM17111.1"/>
    </source>
</evidence>
<evidence type="ECO:0000256" key="6">
    <source>
        <dbReference type="ARBA" id="ARBA00023125"/>
    </source>
</evidence>
<evidence type="ECO:0000256" key="1">
    <source>
        <dbReference type="ARBA" id="ARBA00004286"/>
    </source>
</evidence>
<dbReference type="GO" id="GO:0003677">
    <property type="term" value="F:DNA binding"/>
    <property type="evidence" value="ECO:0007669"/>
    <property type="project" value="UniProtKB-KW"/>
</dbReference>
<dbReference type="InterPro" id="IPR036882">
    <property type="entry name" value="Alba-like_dom_sf"/>
</dbReference>
<accession>A0A087RUF7</accession>
<comment type="similarity">
    <text evidence="3">Belongs to the histone-like Alba family.</text>
</comment>
<comment type="caution">
    <text evidence="9">The sequence shown here is derived from an EMBL/GenBank/DDBJ whole genome shotgun (WGS) entry which is preliminary data.</text>
</comment>
<feature type="region of interest" description="Disordered" evidence="7">
    <location>
        <begin position="78"/>
        <end position="98"/>
    </location>
</feature>
<dbReference type="GO" id="GO:0005737">
    <property type="term" value="C:cytoplasm"/>
    <property type="evidence" value="ECO:0007669"/>
    <property type="project" value="UniProtKB-SubCell"/>
</dbReference>
<keyword evidence="4" id="KW-0158">Chromosome</keyword>
<evidence type="ECO:0000256" key="3">
    <source>
        <dbReference type="ARBA" id="ARBA00008018"/>
    </source>
</evidence>
<evidence type="ECO:0000256" key="2">
    <source>
        <dbReference type="ARBA" id="ARBA00004496"/>
    </source>
</evidence>
<feature type="non-terminal residue" evidence="9">
    <location>
        <position position="1"/>
    </location>
</feature>
<keyword evidence="10" id="KW-1185">Reference proteome</keyword>
<evidence type="ECO:0000256" key="4">
    <source>
        <dbReference type="ARBA" id="ARBA00022454"/>
    </source>
</evidence>
<keyword evidence="5" id="KW-0963">Cytoplasm</keyword>
<name>A0A087RUF7_9ARCH</name>
<dbReference type="GO" id="GO:0003723">
    <property type="term" value="F:RNA binding"/>
    <property type="evidence" value="ECO:0007669"/>
    <property type="project" value="InterPro"/>
</dbReference>
<evidence type="ECO:0000313" key="10">
    <source>
        <dbReference type="Proteomes" id="UP000029387"/>
    </source>
</evidence>
<evidence type="ECO:0000259" key="8">
    <source>
        <dbReference type="Pfam" id="PF01918"/>
    </source>
</evidence>
<sequence length="98" mass="10839">KSETSKPSEERDVVFVGTKPIMTYVSATLTQLSTRPTVTIKARGKRITQAVDVSQMIVKRMDSVGYVISDVRISSDSLTSQDGKQRNVSTMEIDISKE</sequence>